<accession>A0A7M1SU16</accession>
<sequence length="312" mass="33200">MAGSRRRSVTVVAVALLLVAAGWVVPRWWVQVASPTPTPVPTAALESARAALPGLAVVEPLPLTEYEREFFGDPWADVDGNGCDTRNDVLGRWLTTQVRDPIVNCVVESGRLHDPYTGHVIDFRRGPSTSAAVQIDHVVALADAWRKGASHWLPGHALAFANDPANLIPVDGAANQAKGAADAAGWLPPNRGFRCAYVVQQILVKDAYGLGVSATELATLQEVLGGDCPVGASSARAAGAGHTEAVGEEVMSAARCPHCRSAPVASSHGHRVFGASQERRDARVPDRRHSRLQRHRPGDRPRVRVPAAAPPR</sequence>
<protein>
    <submittedName>
        <fullName evidence="3">HNH endonuclease</fullName>
    </submittedName>
</protein>
<evidence type="ECO:0000256" key="1">
    <source>
        <dbReference type="SAM" id="MobiDB-lite"/>
    </source>
</evidence>
<feature type="region of interest" description="Disordered" evidence="1">
    <location>
        <begin position="262"/>
        <end position="312"/>
    </location>
</feature>
<dbReference type="Proteomes" id="UP000593758">
    <property type="component" value="Chromosome"/>
</dbReference>
<keyword evidence="3" id="KW-0378">Hydrolase</keyword>
<keyword evidence="3" id="KW-0255">Endonuclease</keyword>
<feature type="compositionally biased region" description="Basic and acidic residues" evidence="1">
    <location>
        <begin position="277"/>
        <end position="287"/>
    </location>
</feature>
<dbReference type="GO" id="GO:0004519">
    <property type="term" value="F:endonuclease activity"/>
    <property type="evidence" value="ECO:0007669"/>
    <property type="project" value="UniProtKB-KW"/>
</dbReference>
<dbReference type="RefSeq" id="WP_193497737.1">
    <property type="nucleotide sequence ID" value="NZ_CP063169.1"/>
</dbReference>
<gene>
    <name evidence="3" type="ORF">IM660_01770</name>
</gene>
<feature type="domain" description="GmrSD restriction endonucleases C-terminal" evidence="2">
    <location>
        <begin position="92"/>
        <end position="210"/>
    </location>
</feature>
<reference evidence="3 4" key="1">
    <citation type="submission" date="2020-10" db="EMBL/GenBank/DDBJ databases">
        <title>Haloactinobacterium sp. RN3S43, a bacterium isolated from saline soil.</title>
        <authorList>
            <person name="Sun J.-Q."/>
        </authorList>
    </citation>
    <scope>NUCLEOTIDE SEQUENCE [LARGE SCALE GENOMIC DNA]</scope>
    <source>
        <strain evidence="3 4">RN3S43</strain>
    </source>
</reference>
<dbReference type="InterPro" id="IPR011089">
    <property type="entry name" value="GmrSD_C"/>
</dbReference>
<keyword evidence="4" id="KW-1185">Reference proteome</keyword>
<dbReference type="Pfam" id="PF07510">
    <property type="entry name" value="GmrSD_C"/>
    <property type="match status" value="1"/>
</dbReference>
<dbReference type="PANTHER" id="PTHR24094">
    <property type="entry name" value="SECRETED PROTEIN"/>
    <property type="match status" value="1"/>
</dbReference>
<evidence type="ECO:0000259" key="2">
    <source>
        <dbReference type="Pfam" id="PF07510"/>
    </source>
</evidence>
<dbReference type="PANTHER" id="PTHR24094:SF15">
    <property type="entry name" value="AMP-DEPENDENT SYNTHETASE_LIGASE DOMAIN-CONTAINING PROTEIN-RELATED"/>
    <property type="match status" value="1"/>
</dbReference>
<keyword evidence="3" id="KW-0540">Nuclease</keyword>
<name>A0A7M1SU16_9MICO</name>
<dbReference type="AlphaFoldDB" id="A0A7M1SU16"/>
<proteinExistence type="predicted"/>
<evidence type="ECO:0000313" key="4">
    <source>
        <dbReference type="Proteomes" id="UP000593758"/>
    </source>
</evidence>
<dbReference type="KEGG" id="halt:IM660_01770"/>
<evidence type="ECO:0000313" key="3">
    <source>
        <dbReference type="EMBL" id="QOR71068.1"/>
    </source>
</evidence>
<dbReference type="EMBL" id="CP063169">
    <property type="protein sequence ID" value="QOR71068.1"/>
    <property type="molecule type" value="Genomic_DNA"/>
</dbReference>
<organism evidence="3 4">
    <name type="scientific">Ruania alkalisoli</name>
    <dbReference type="NCBI Taxonomy" id="2779775"/>
    <lineage>
        <taxon>Bacteria</taxon>
        <taxon>Bacillati</taxon>
        <taxon>Actinomycetota</taxon>
        <taxon>Actinomycetes</taxon>
        <taxon>Micrococcales</taxon>
        <taxon>Ruaniaceae</taxon>
        <taxon>Ruania</taxon>
    </lineage>
</organism>